<name>A0A263CXF9_9PSEU</name>
<dbReference type="EMBL" id="NKYE01000017">
    <property type="protein sequence ID" value="OZM70834.1"/>
    <property type="molecule type" value="Genomic_DNA"/>
</dbReference>
<accession>A0A263CXF9</accession>
<organism evidence="1 2">
    <name type="scientific">Amycolatopsis antarctica</name>
    <dbReference type="NCBI Taxonomy" id="1854586"/>
    <lineage>
        <taxon>Bacteria</taxon>
        <taxon>Bacillati</taxon>
        <taxon>Actinomycetota</taxon>
        <taxon>Actinomycetes</taxon>
        <taxon>Pseudonocardiales</taxon>
        <taxon>Pseudonocardiaceae</taxon>
        <taxon>Amycolatopsis</taxon>
    </lineage>
</organism>
<dbReference type="Proteomes" id="UP000242444">
    <property type="component" value="Unassembled WGS sequence"/>
</dbReference>
<proteinExistence type="predicted"/>
<dbReference type="InParanoid" id="A0A263CXF9"/>
<dbReference type="OrthoDB" id="3387628at2"/>
<dbReference type="InterPro" id="IPR010310">
    <property type="entry name" value="T7SS_ESAT-6-like"/>
</dbReference>
<dbReference type="Pfam" id="PF06013">
    <property type="entry name" value="WXG100"/>
    <property type="match status" value="1"/>
</dbReference>
<sequence length="91" mass="10237">MADTVRDQMATITKQLQTELQSMHEQVISNLQEWQDAAKDQYQVAKQQWDAAAARMPHSLNSAEMTLNNITGGYLKVEHTGQNAWGGYSVK</sequence>
<dbReference type="InterPro" id="IPR036689">
    <property type="entry name" value="ESAT-6-like_sf"/>
</dbReference>
<keyword evidence="2" id="KW-1185">Reference proteome</keyword>
<dbReference type="AlphaFoldDB" id="A0A263CXF9"/>
<dbReference type="Gene3D" id="1.10.287.1060">
    <property type="entry name" value="ESAT-6-like"/>
    <property type="match status" value="1"/>
</dbReference>
<evidence type="ECO:0008006" key="3">
    <source>
        <dbReference type="Google" id="ProtNLM"/>
    </source>
</evidence>
<comment type="caution">
    <text evidence="1">The sequence shown here is derived from an EMBL/GenBank/DDBJ whole genome shotgun (WGS) entry which is preliminary data.</text>
</comment>
<dbReference type="SUPFAM" id="SSF140453">
    <property type="entry name" value="EsxAB dimer-like"/>
    <property type="match status" value="1"/>
</dbReference>
<evidence type="ECO:0000313" key="1">
    <source>
        <dbReference type="EMBL" id="OZM70834.1"/>
    </source>
</evidence>
<gene>
    <name evidence="1" type="ORF">CFN78_23225</name>
</gene>
<dbReference type="RefSeq" id="WP_094865017.1">
    <property type="nucleotide sequence ID" value="NZ_NKYE01000017.1"/>
</dbReference>
<protein>
    <recommendedName>
        <fullName evidence="3">WXG100 family type VII secretion target</fullName>
    </recommendedName>
</protein>
<evidence type="ECO:0000313" key="2">
    <source>
        <dbReference type="Proteomes" id="UP000242444"/>
    </source>
</evidence>
<reference evidence="1 2" key="1">
    <citation type="submission" date="2017-07" db="EMBL/GenBank/DDBJ databases">
        <title>Amycolatopsis antarcticus sp. nov., isolated from the surface of an Antarcticus brown macroalga.</title>
        <authorList>
            <person name="Wang J."/>
            <person name="Leiva S."/>
            <person name="Huang J."/>
            <person name="Huang Y."/>
        </authorList>
    </citation>
    <scope>NUCLEOTIDE SEQUENCE [LARGE SCALE GENOMIC DNA]</scope>
    <source>
        <strain evidence="1 2">AU-G6</strain>
    </source>
</reference>